<dbReference type="AlphaFoldDB" id="A0A9P6DMW6"/>
<protein>
    <submittedName>
        <fullName evidence="1">Uncharacterized protein</fullName>
    </submittedName>
</protein>
<proteinExistence type="predicted"/>
<dbReference type="EMBL" id="MU129279">
    <property type="protein sequence ID" value="KAF9503980.1"/>
    <property type="molecule type" value="Genomic_DNA"/>
</dbReference>
<gene>
    <name evidence="1" type="ORF">BS47DRAFT_732986</name>
</gene>
<organism evidence="1 2">
    <name type="scientific">Hydnum rufescens UP504</name>
    <dbReference type="NCBI Taxonomy" id="1448309"/>
    <lineage>
        <taxon>Eukaryota</taxon>
        <taxon>Fungi</taxon>
        <taxon>Dikarya</taxon>
        <taxon>Basidiomycota</taxon>
        <taxon>Agaricomycotina</taxon>
        <taxon>Agaricomycetes</taxon>
        <taxon>Cantharellales</taxon>
        <taxon>Hydnaceae</taxon>
        <taxon>Hydnum</taxon>
    </lineage>
</organism>
<sequence>MFLKDNANKVPIIVVFTKHDQLVIQKKFILARSLANDDNVEWVRRAEEAATEKVKVRCEKPLNAAAGSRHTWTEVSTGNEYKDTIRRLIDLTMNSILVATDPKPQATAGWGTADSEPPNLEGFFLAVAQRGSLETTILTSIGVRTHKYWGYMFSGTFNGIPLDECVGVIHDDIVNVSNFNDPNHQCLKSTAFRGLMTHGALFKQVPASL</sequence>
<reference evidence="1" key="1">
    <citation type="journal article" date="2020" name="Nat. Commun.">
        <title>Large-scale genome sequencing of mycorrhizal fungi provides insights into the early evolution of symbiotic traits.</title>
        <authorList>
            <person name="Miyauchi S."/>
            <person name="Kiss E."/>
            <person name="Kuo A."/>
            <person name="Drula E."/>
            <person name="Kohler A."/>
            <person name="Sanchez-Garcia M."/>
            <person name="Morin E."/>
            <person name="Andreopoulos B."/>
            <person name="Barry K.W."/>
            <person name="Bonito G."/>
            <person name="Buee M."/>
            <person name="Carver A."/>
            <person name="Chen C."/>
            <person name="Cichocki N."/>
            <person name="Clum A."/>
            <person name="Culley D."/>
            <person name="Crous P.W."/>
            <person name="Fauchery L."/>
            <person name="Girlanda M."/>
            <person name="Hayes R.D."/>
            <person name="Keri Z."/>
            <person name="LaButti K."/>
            <person name="Lipzen A."/>
            <person name="Lombard V."/>
            <person name="Magnuson J."/>
            <person name="Maillard F."/>
            <person name="Murat C."/>
            <person name="Nolan M."/>
            <person name="Ohm R.A."/>
            <person name="Pangilinan J."/>
            <person name="Pereira M.F."/>
            <person name="Perotto S."/>
            <person name="Peter M."/>
            <person name="Pfister S."/>
            <person name="Riley R."/>
            <person name="Sitrit Y."/>
            <person name="Stielow J.B."/>
            <person name="Szollosi G."/>
            <person name="Zifcakova L."/>
            <person name="Stursova M."/>
            <person name="Spatafora J.W."/>
            <person name="Tedersoo L."/>
            <person name="Vaario L.M."/>
            <person name="Yamada A."/>
            <person name="Yan M."/>
            <person name="Wang P."/>
            <person name="Xu J."/>
            <person name="Bruns T."/>
            <person name="Baldrian P."/>
            <person name="Vilgalys R."/>
            <person name="Dunand C."/>
            <person name="Henrissat B."/>
            <person name="Grigoriev I.V."/>
            <person name="Hibbett D."/>
            <person name="Nagy L.G."/>
            <person name="Martin F.M."/>
        </authorList>
    </citation>
    <scope>NUCLEOTIDE SEQUENCE</scope>
    <source>
        <strain evidence="1">UP504</strain>
    </source>
</reference>
<evidence type="ECO:0000313" key="1">
    <source>
        <dbReference type="EMBL" id="KAF9503980.1"/>
    </source>
</evidence>
<dbReference type="Proteomes" id="UP000886523">
    <property type="component" value="Unassembled WGS sequence"/>
</dbReference>
<comment type="caution">
    <text evidence="1">The sequence shown here is derived from an EMBL/GenBank/DDBJ whole genome shotgun (WGS) entry which is preliminary data.</text>
</comment>
<keyword evidence="2" id="KW-1185">Reference proteome</keyword>
<accession>A0A9P6DMW6</accession>
<dbReference type="OrthoDB" id="391988at2759"/>
<evidence type="ECO:0000313" key="2">
    <source>
        <dbReference type="Proteomes" id="UP000886523"/>
    </source>
</evidence>
<name>A0A9P6DMW6_9AGAM</name>